<dbReference type="GO" id="GO:0003925">
    <property type="term" value="F:G protein activity"/>
    <property type="evidence" value="ECO:0007669"/>
    <property type="project" value="UniProtKB-EC"/>
</dbReference>
<evidence type="ECO:0000313" key="11">
    <source>
        <dbReference type="RefSeq" id="XP_032804650.1"/>
    </source>
</evidence>
<dbReference type="CTD" id="85004"/>
<dbReference type="PANTHER" id="PTHR45704">
    <property type="entry name" value="RAS-LIKE FAMILY MEMBER 11"/>
    <property type="match status" value="1"/>
</dbReference>
<dbReference type="SMART" id="SM00175">
    <property type="entry name" value="RAB"/>
    <property type="match status" value="1"/>
</dbReference>
<dbReference type="FunFam" id="3.40.50.300:FF:000942">
    <property type="entry name" value="Ras-related and estrogen-regulated growth inhibitor"/>
    <property type="match status" value="1"/>
</dbReference>
<keyword evidence="10" id="KW-1185">Reference proteome</keyword>
<evidence type="ECO:0000256" key="2">
    <source>
        <dbReference type="ARBA" id="ARBA00008344"/>
    </source>
</evidence>
<comment type="subcellular location">
    <subcellularLocation>
        <location evidence="1">Cytoplasm</location>
    </subcellularLocation>
</comment>
<dbReference type="GeneID" id="116939850"/>
<keyword evidence="5" id="KW-0547">Nucleotide-binding</keyword>
<keyword evidence="6" id="KW-0378">Hydrolase</keyword>
<dbReference type="InterPro" id="IPR027417">
    <property type="entry name" value="P-loop_NTPase"/>
</dbReference>
<dbReference type="InterPro" id="IPR001806">
    <property type="entry name" value="Small_GTPase"/>
</dbReference>
<dbReference type="InterPro" id="IPR005225">
    <property type="entry name" value="Small_GTP-bd"/>
</dbReference>
<dbReference type="AlphaFoldDB" id="A0AAJ7WP07"/>
<comment type="similarity">
    <text evidence="2">Belongs to the small GTPase superfamily. Ras family.</text>
</comment>
<keyword evidence="4" id="KW-0963">Cytoplasm</keyword>
<evidence type="ECO:0000313" key="10">
    <source>
        <dbReference type="Proteomes" id="UP001318040"/>
    </source>
</evidence>
<dbReference type="PROSITE" id="PS51421">
    <property type="entry name" value="RAS"/>
    <property type="match status" value="1"/>
</dbReference>
<dbReference type="Pfam" id="PF00071">
    <property type="entry name" value="Ras"/>
    <property type="match status" value="1"/>
</dbReference>
<dbReference type="SUPFAM" id="SSF52540">
    <property type="entry name" value="P-loop containing nucleoside triphosphate hydrolases"/>
    <property type="match status" value="1"/>
</dbReference>
<keyword evidence="7" id="KW-0342">GTP-binding</keyword>
<dbReference type="GO" id="GO:0005737">
    <property type="term" value="C:cytoplasm"/>
    <property type="evidence" value="ECO:0007669"/>
    <property type="project" value="UniProtKB-SubCell"/>
</dbReference>
<dbReference type="PROSITE" id="PS51419">
    <property type="entry name" value="RAB"/>
    <property type="match status" value="1"/>
</dbReference>
<sequence length="201" mass="22632">MAKNCDVKLAVMGRAGVGKSALVVRFLTKRFIWEYDPTLESTYRHQAIIDEEPVTMEILDTAGQTQDDSGQREGYVRWGDTFLLVYDTTDRCSFDEIAQIKAQIDEIKKPQIVHTVLLGNKIDLDHARQVSVEDGERLAVELGCAFFECSACNGDGCISDAFYDVCREKLRQRAAQGKARRRSSTTHVKQAFNKMLTKISS</sequence>
<dbReference type="SMART" id="SM00174">
    <property type="entry name" value="RHO"/>
    <property type="match status" value="1"/>
</dbReference>
<dbReference type="KEGG" id="pmrn:116939850"/>
<dbReference type="RefSeq" id="XP_032804650.1">
    <property type="nucleotide sequence ID" value="XM_032948759.1"/>
</dbReference>
<gene>
    <name evidence="11" type="primary">RERG</name>
</gene>
<accession>A0AAJ7WP07</accession>
<dbReference type="Proteomes" id="UP001318040">
    <property type="component" value="Chromosome 7"/>
</dbReference>
<dbReference type="CDD" id="cd04146">
    <property type="entry name" value="RERG_RasL11_like"/>
    <property type="match status" value="1"/>
</dbReference>
<dbReference type="EC" id="3.6.5.2" evidence="3"/>
<reference evidence="11" key="1">
    <citation type="submission" date="2025-08" db="UniProtKB">
        <authorList>
            <consortium name="RefSeq"/>
        </authorList>
    </citation>
    <scope>IDENTIFICATION</scope>
    <source>
        <tissue evidence="11">Sperm</tissue>
    </source>
</reference>
<evidence type="ECO:0000256" key="6">
    <source>
        <dbReference type="ARBA" id="ARBA00022801"/>
    </source>
</evidence>
<proteinExistence type="inferred from homology"/>
<protein>
    <recommendedName>
        <fullName evidence="9">Ras-related and estrogen-regulated growth inhibitor</fullName>
        <ecNumber evidence="3">3.6.5.2</ecNumber>
    </recommendedName>
</protein>
<dbReference type="PRINTS" id="PR00449">
    <property type="entry name" value="RASTRNSFRMNG"/>
</dbReference>
<dbReference type="SMART" id="SM00173">
    <property type="entry name" value="RAS"/>
    <property type="match status" value="1"/>
</dbReference>
<evidence type="ECO:0000256" key="5">
    <source>
        <dbReference type="ARBA" id="ARBA00022741"/>
    </source>
</evidence>
<dbReference type="GO" id="GO:0005525">
    <property type="term" value="F:GTP binding"/>
    <property type="evidence" value="ECO:0007669"/>
    <property type="project" value="UniProtKB-KW"/>
</dbReference>
<comment type="catalytic activity">
    <reaction evidence="8">
        <text>GTP + H2O = GDP + phosphate + H(+)</text>
        <dbReference type="Rhea" id="RHEA:19669"/>
        <dbReference type="ChEBI" id="CHEBI:15377"/>
        <dbReference type="ChEBI" id="CHEBI:15378"/>
        <dbReference type="ChEBI" id="CHEBI:37565"/>
        <dbReference type="ChEBI" id="CHEBI:43474"/>
        <dbReference type="ChEBI" id="CHEBI:58189"/>
        <dbReference type="EC" id="3.6.5.2"/>
    </reaction>
</comment>
<evidence type="ECO:0000256" key="3">
    <source>
        <dbReference type="ARBA" id="ARBA00011984"/>
    </source>
</evidence>
<evidence type="ECO:0000256" key="7">
    <source>
        <dbReference type="ARBA" id="ARBA00023134"/>
    </source>
</evidence>
<evidence type="ECO:0000256" key="9">
    <source>
        <dbReference type="ARBA" id="ARBA00071660"/>
    </source>
</evidence>
<dbReference type="InterPro" id="IPR051065">
    <property type="entry name" value="Ras-related_GTPase"/>
</dbReference>
<name>A0AAJ7WP07_PETMA</name>
<evidence type="ECO:0000256" key="4">
    <source>
        <dbReference type="ARBA" id="ARBA00022490"/>
    </source>
</evidence>
<dbReference type="Gene3D" id="3.40.50.300">
    <property type="entry name" value="P-loop containing nucleotide triphosphate hydrolases"/>
    <property type="match status" value="1"/>
</dbReference>
<evidence type="ECO:0000256" key="1">
    <source>
        <dbReference type="ARBA" id="ARBA00004496"/>
    </source>
</evidence>
<evidence type="ECO:0000256" key="8">
    <source>
        <dbReference type="ARBA" id="ARBA00048098"/>
    </source>
</evidence>
<dbReference type="NCBIfam" id="TIGR00231">
    <property type="entry name" value="small_GTP"/>
    <property type="match status" value="1"/>
</dbReference>
<organism evidence="10 11">
    <name type="scientific">Petromyzon marinus</name>
    <name type="common">Sea lamprey</name>
    <dbReference type="NCBI Taxonomy" id="7757"/>
    <lineage>
        <taxon>Eukaryota</taxon>
        <taxon>Metazoa</taxon>
        <taxon>Chordata</taxon>
        <taxon>Craniata</taxon>
        <taxon>Vertebrata</taxon>
        <taxon>Cyclostomata</taxon>
        <taxon>Hyperoartia</taxon>
        <taxon>Petromyzontiformes</taxon>
        <taxon>Petromyzontidae</taxon>
        <taxon>Petromyzon</taxon>
    </lineage>
</organism>